<protein>
    <recommendedName>
        <fullName evidence="10">Origin recognition complex subunit 3</fullName>
    </recommendedName>
</protein>
<evidence type="ECO:0000256" key="5">
    <source>
        <dbReference type="ARBA" id="ARBA00023242"/>
    </source>
</evidence>
<organism evidence="8 9">
    <name type="scientific">Saccharomyces mikatae IFO 1815</name>
    <dbReference type="NCBI Taxonomy" id="226126"/>
    <lineage>
        <taxon>Eukaryota</taxon>
        <taxon>Fungi</taxon>
        <taxon>Dikarya</taxon>
        <taxon>Ascomycota</taxon>
        <taxon>Saccharomycotina</taxon>
        <taxon>Saccharomycetes</taxon>
        <taxon>Saccharomycetales</taxon>
        <taxon>Saccharomycetaceae</taxon>
        <taxon>Saccharomyces</taxon>
    </lineage>
</organism>
<keyword evidence="5" id="KW-0539">Nucleus</keyword>
<dbReference type="RefSeq" id="XP_056078057.1">
    <property type="nucleotide sequence ID" value="XM_056224105.1"/>
</dbReference>
<evidence type="ECO:0000256" key="1">
    <source>
        <dbReference type="ARBA" id="ARBA00004123"/>
    </source>
</evidence>
<evidence type="ECO:0000256" key="4">
    <source>
        <dbReference type="ARBA" id="ARBA00023125"/>
    </source>
</evidence>
<dbReference type="PANTHER" id="PTHR12748">
    <property type="entry name" value="ORIGIN RECOGNITION COMPLEX SUBUNIT 3"/>
    <property type="match status" value="1"/>
</dbReference>
<keyword evidence="3" id="KW-0235">DNA replication</keyword>
<dbReference type="Proteomes" id="UP001161438">
    <property type="component" value="Chromosome 12"/>
</dbReference>
<comment type="subcellular location">
    <subcellularLocation>
        <location evidence="1">Nucleus</location>
    </subcellularLocation>
</comment>
<dbReference type="InterPro" id="IPR020795">
    <property type="entry name" value="ORC3"/>
</dbReference>
<feature type="domain" description="Origin recognition complex subunit 3 winged helix C-terminal" evidence="7">
    <location>
        <begin position="486"/>
        <end position="614"/>
    </location>
</feature>
<dbReference type="EMBL" id="OX365768">
    <property type="protein sequence ID" value="CAI4034937.1"/>
    <property type="molecule type" value="Genomic_DNA"/>
</dbReference>
<dbReference type="GeneID" id="80919791"/>
<dbReference type="PANTHER" id="PTHR12748:SF0">
    <property type="entry name" value="ORIGIN RECOGNITION COMPLEX SUBUNIT 3"/>
    <property type="match status" value="1"/>
</dbReference>
<dbReference type="GO" id="GO:0005664">
    <property type="term" value="C:nuclear origin of replication recognition complex"/>
    <property type="evidence" value="ECO:0007669"/>
    <property type="project" value="InterPro"/>
</dbReference>
<keyword evidence="9" id="KW-1185">Reference proteome</keyword>
<evidence type="ECO:0000313" key="8">
    <source>
        <dbReference type="EMBL" id="CAI4034937.1"/>
    </source>
</evidence>
<evidence type="ECO:0000313" key="9">
    <source>
        <dbReference type="Proteomes" id="UP001161438"/>
    </source>
</evidence>
<sequence>MSDPNQSKEMNVTEFADAQRSHYTVYPSLPRRNKSDKQIPFVKLLSGKESEINVEKRWELYHQLHSHFHDQVDHIIDDIETDLKTEISDLLYSEKTQKRRCFNTIFLLGSDSTTQIELPKDKSSHYNALIELTPKESPNVRMMLRRSMYKLYSAADAEQHPTIKYEDTNDEDGDFIEQNNDVSYDLSLVENFKRLFGKDLTMVFNFKDVDSINFNTLDNFIILLKSAFKYDHVKISLIFNINTNLSNIEKNLRQSTIRLLKRNYHKLDVSSNKGFKYGNQIFQSFLDTVDGKLNLSDRFVEFILNKMANNTNHNLQLLTKMLDYSLMSYFFQNAFSVFIDPVNVDFLNDDYLRILSKCPTFMFFVEGLIKQHAPAEEILSLLTNKNRGLEEFFVEFLVRENPINGHAKFVAQVLEDELHIINYNLIELYHNLLIGKLDIYLDRWPACKEHKDRLHFEPIDTIFQELFTLDNKSGLLTQSIFPSYKSNLEDNLLSWEQVLPSLNKEVNGTASEDLDNIMAPVVGQLFKLYREANMTINIYDFYTAFRETLPEKEILNFIKQDPSNSKLLDLAEAPDAFEKVTLILFMQAIFAFENMGLIKFQSTKNYDLVEKCVWRGI</sequence>
<dbReference type="CDD" id="cd20704">
    <property type="entry name" value="Orc3"/>
    <property type="match status" value="1"/>
</dbReference>
<evidence type="ECO:0008006" key="10">
    <source>
        <dbReference type="Google" id="ProtNLM"/>
    </source>
</evidence>
<accession>A0AA35ND00</accession>
<dbReference type="InterPro" id="IPR040855">
    <property type="entry name" value="ORC_WH_C"/>
</dbReference>
<evidence type="ECO:0000256" key="3">
    <source>
        <dbReference type="ARBA" id="ARBA00022705"/>
    </source>
</evidence>
<dbReference type="Pfam" id="PF18137">
    <property type="entry name" value="WHD_ORC"/>
    <property type="match status" value="1"/>
</dbReference>
<reference evidence="8" key="1">
    <citation type="submission" date="2022-10" db="EMBL/GenBank/DDBJ databases">
        <authorList>
            <person name="Byrne P K."/>
        </authorList>
    </citation>
    <scope>NUCLEOTIDE SEQUENCE</scope>
    <source>
        <strain evidence="8">IFO1815</strain>
    </source>
</reference>
<dbReference type="Pfam" id="PF07034">
    <property type="entry name" value="ORC3_N"/>
    <property type="match status" value="1"/>
</dbReference>
<comment type="similarity">
    <text evidence="2">Belongs to the ORC3 family.</text>
</comment>
<feature type="domain" description="Origin recognition complex subunit 3 N-terminal" evidence="6">
    <location>
        <begin position="14"/>
        <end position="338"/>
    </location>
</feature>
<gene>
    <name evidence="8" type="primary">SMKI12G0740</name>
    <name evidence="8" type="ORF">SMKI_12G0740</name>
</gene>
<evidence type="ECO:0000259" key="7">
    <source>
        <dbReference type="Pfam" id="PF18137"/>
    </source>
</evidence>
<dbReference type="GO" id="GO:0005656">
    <property type="term" value="C:nuclear pre-replicative complex"/>
    <property type="evidence" value="ECO:0007669"/>
    <property type="project" value="TreeGrafter"/>
</dbReference>
<evidence type="ECO:0000256" key="2">
    <source>
        <dbReference type="ARBA" id="ARBA00010977"/>
    </source>
</evidence>
<name>A0AA35ND00_SACMI</name>
<dbReference type="GO" id="GO:0031261">
    <property type="term" value="C:DNA replication preinitiation complex"/>
    <property type="evidence" value="ECO:0007669"/>
    <property type="project" value="TreeGrafter"/>
</dbReference>
<evidence type="ECO:0000259" key="6">
    <source>
        <dbReference type="Pfam" id="PF07034"/>
    </source>
</evidence>
<proteinExistence type="inferred from homology"/>
<keyword evidence="4" id="KW-0238">DNA-binding</keyword>
<dbReference type="AlphaFoldDB" id="A0AA35ND00"/>
<dbReference type="GO" id="GO:0006270">
    <property type="term" value="P:DNA replication initiation"/>
    <property type="evidence" value="ECO:0007669"/>
    <property type="project" value="TreeGrafter"/>
</dbReference>
<dbReference type="GO" id="GO:0003688">
    <property type="term" value="F:DNA replication origin binding"/>
    <property type="evidence" value="ECO:0007669"/>
    <property type="project" value="TreeGrafter"/>
</dbReference>
<dbReference type="InterPro" id="IPR045667">
    <property type="entry name" value="ORC3_N"/>
</dbReference>